<evidence type="ECO:0000256" key="1">
    <source>
        <dbReference type="SAM" id="Phobius"/>
    </source>
</evidence>
<dbReference type="AlphaFoldDB" id="A0A327R457"/>
<feature type="transmembrane region" description="Helical" evidence="1">
    <location>
        <begin position="36"/>
        <end position="56"/>
    </location>
</feature>
<keyword evidence="3" id="KW-1185">Reference proteome</keyword>
<feature type="transmembrane region" description="Helical" evidence="1">
    <location>
        <begin position="327"/>
        <end position="348"/>
    </location>
</feature>
<comment type="caution">
    <text evidence="2">The sequence shown here is derived from an EMBL/GenBank/DDBJ whole genome shotgun (WGS) entry which is preliminary data.</text>
</comment>
<dbReference type="InterPro" id="IPR050445">
    <property type="entry name" value="Bact_polysacc_biosynth/exp"/>
</dbReference>
<evidence type="ECO:0000313" key="2">
    <source>
        <dbReference type="EMBL" id="RAJ10513.1"/>
    </source>
</evidence>
<proteinExistence type="predicted"/>
<dbReference type="RefSeq" id="WP_111595661.1">
    <property type="nucleotide sequence ID" value="NZ_QLLL01000001.1"/>
</dbReference>
<keyword evidence="1" id="KW-0472">Membrane</keyword>
<dbReference type="EMBL" id="QLLL01000001">
    <property type="protein sequence ID" value="RAJ10513.1"/>
    <property type="molecule type" value="Genomic_DNA"/>
</dbReference>
<keyword evidence="1" id="KW-1133">Transmembrane helix</keyword>
<protein>
    <submittedName>
        <fullName evidence="2">Subunit length determinant protein</fullName>
    </submittedName>
</protein>
<dbReference type="OrthoDB" id="745212at2"/>
<dbReference type="PANTHER" id="PTHR32309">
    <property type="entry name" value="TYROSINE-PROTEIN KINASE"/>
    <property type="match status" value="1"/>
</dbReference>
<name>A0A327R457_9BACT</name>
<dbReference type="Proteomes" id="UP000249547">
    <property type="component" value="Unassembled WGS sequence"/>
</dbReference>
<keyword evidence="1" id="KW-0812">Transmembrane</keyword>
<accession>A0A327R457</accession>
<reference evidence="2 3" key="1">
    <citation type="submission" date="2018-06" db="EMBL/GenBank/DDBJ databases">
        <title>Genomic Encyclopedia of Archaeal and Bacterial Type Strains, Phase II (KMG-II): from individual species to whole genera.</title>
        <authorList>
            <person name="Goeker M."/>
        </authorList>
    </citation>
    <scope>NUCLEOTIDE SEQUENCE [LARGE SCALE GENOMIC DNA]</scope>
    <source>
        <strain evidence="2 3">DSM 23857</strain>
    </source>
</reference>
<gene>
    <name evidence="2" type="ORF">LX64_00116</name>
</gene>
<dbReference type="PANTHER" id="PTHR32309:SF31">
    <property type="entry name" value="CAPSULAR EXOPOLYSACCHARIDE FAMILY"/>
    <property type="match status" value="1"/>
</dbReference>
<sequence>MEEVARSMSVNNENEISVKELILKIRDWIKFLFSKWLIIGIIGIIGAGVGVAFSIFSPTKYTAELTFILEDSKSNSLANYAGIASQFGIDLGGGSTSGVFSEDNILEFLRSRLMIEKAFLSAATINGKTQSLADFYIDITGKREKWKEKKFELTFTPNLPRDKYTLSQDSVLQELYYKIIGDDLTIEKPDKKLAFVDVNLTTEHELFSKVFTEKLVAVATDFYVQTKTQRSKSNVDKLQAKADSIERLLNKKTYAMAASQDINLNPAKNISGVSIELEGRDKLILQTMYGEVLKNLELSKIAMLQETPIIQVIDAPILPLKIKKFGFVKGFVVGAFLGAFLTIIVLCIRRLYKKIMN</sequence>
<organism evidence="2 3">
    <name type="scientific">Chitinophaga skermanii</name>
    <dbReference type="NCBI Taxonomy" id="331697"/>
    <lineage>
        <taxon>Bacteria</taxon>
        <taxon>Pseudomonadati</taxon>
        <taxon>Bacteroidota</taxon>
        <taxon>Chitinophagia</taxon>
        <taxon>Chitinophagales</taxon>
        <taxon>Chitinophagaceae</taxon>
        <taxon>Chitinophaga</taxon>
    </lineage>
</organism>
<evidence type="ECO:0000313" key="3">
    <source>
        <dbReference type="Proteomes" id="UP000249547"/>
    </source>
</evidence>